<dbReference type="InterPro" id="IPR001650">
    <property type="entry name" value="Helicase_C-like"/>
</dbReference>
<protein>
    <submittedName>
        <fullName evidence="3">UvrABC system protein B</fullName>
    </submittedName>
</protein>
<accession>A0A6N3A9M9</accession>
<dbReference type="GO" id="GO:0003677">
    <property type="term" value="F:DNA binding"/>
    <property type="evidence" value="ECO:0007669"/>
    <property type="project" value="InterPro"/>
</dbReference>
<dbReference type="Gene3D" id="3.40.50.300">
    <property type="entry name" value="P-loop containing nucleotide triphosphate hydrolases"/>
    <property type="match status" value="2"/>
</dbReference>
<dbReference type="GO" id="GO:0005524">
    <property type="term" value="F:ATP binding"/>
    <property type="evidence" value="ECO:0007669"/>
    <property type="project" value="InterPro"/>
</dbReference>
<dbReference type="AlphaFoldDB" id="A0A6N3A9M9"/>
<dbReference type="InterPro" id="IPR050742">
    <property type="entry name" value="Helicase_Restrict-Modif_Enz"/>
</dbReference>
<dbReference type="PANTHER" id="PTHR47396:SF1">
    <property type="entry name" value="ATP-DEPENDENT HELICASE IRC3-RELATED"/>
    <property type="match status" value="1"/>
</dbReference>
<dbReference type="GO" id="GO:0016787">
    <property type="term" value="F:hydrolase activity"/>
    <property type="evidence" value="ECO:0007669"/>
    <property type="project" value="InterPro"/>
</dbReference>
<dbReference type="SMART" id="SM00487">
    <property type="entry name" value="DEXDc"/>
    <property type="match status" value="1"/>
</dbReference>
<dbReference type="SUPFAM" id="SSF52540">
    <property type="entry name" value="P-loop containing nucleoside triphosphate hydrolases"/>
    <property type="match status" value="1"/>
</dbReference>
<organism evidence="3">
    <name type="scientific">Paraprevotella clara</name>
    <dbReference type="NCBI Taxonomy" id="454154"/>
    <lineage>
        <taxon>Bacteria</taxon>
        <taxon>Pseudomonadati</taxon>
        <taxon>Bacteroidota</taxon>
        <taxon>Bacteroidia</taxon>
        <taxon>Bacteroidales</taxon>
        <taxon>Prevotellaceae</taxon>
        <taxon>Paraprevotella</taxon>
    </lineage>
</organism>
<dbReference type="EMBL" id="CACRUT010000008">
    <property type="protein sequence ID" value="VYT86596.1"/>
    <property type="molecule type" value="Genomic_DNA"/>
</dbReference>
<evidence type="ECO:0000259" key="2">
    <source>
        <dbReference type="PROSITE" id="PS51194"/>
    </source>
</evidence>
<dbReference type="Pfam" id="PF04851">
    <property type="entry name" value="ResIII"/>
    <property type="match status" value="1"/>
</dbReference>
<name>A0A6N3A9M9_9BACT</name>
<dbReference type="InterPro" id="IPR027417">
    <property type="entry name" value="P-loop_NTPase"/>
</dbReference>
<proteinExistence type="predicted"/>
<sequence>MTQASLMYNNIHLRTYQKETKDCLFYNWKYKQNIMVQMPTGTGKTHLLASVIYDQLKEKQGQCVWIIAHRRELVEQIEETLARYGISKDDGRVKVMSIQWLSKHWEDVKDERPGLIVIDEAHHALAGTYKELWLRYPNAKKLGTTATPCRLNRKGFTDLFDTLITSDSIADFIRQGWLSAFDYVSIRPDSEDQRLINGLERRGADGDFQVKEMDTVLNRRPSIERLYGSVRQYADGKKGIVYAISISHARNIAGYYNKYGMNTVAIDSKTPANERKRLVENFRQGKIQVLVNVDIFSEGFDCPDVEFIQLARPTLSLPKYLQQVGRGLRKTEGKESCMIIDNVGLYRLFGLPTAHRDWQAMFEGRLAGKGYPDTNTRPVAYMAVSQGTDKDKTAETDGQLETIVSHGQLLDYLQSGKSLPENDSLQPEKLRPFKDRASGLYGLKRGNKITSTARYHNVLDTDGGLATVCFDNGQTGIVDESGNVRMRLGRCRSAKFMKGNILALTGNNGRKTYMDLLSGQIYNKQPRIRQFGPVQILEADGMYYSRTKEQYKIRKVSGCHIFHATSSCLLVYDYYAAPVCRQVNEDDARWGHDCVCLLANDYDTYYRYCGMLSGGSIVIVDNVGKYYIVEGGRGKKYIACENPKTADENFDVVIPRLKAEAVRRTNMMVAEERRTNERKRMARLEMMKTAVPFKSGMRWGLRQGGKVVVPPVYRNIQPPVGYYCAVEVSPCRWGIIMLDGKVVVEAGYSKVVINGDGTARLTVFPGKEKVVELGT</sequence>
<dbReference type="SMART" id="SM00490">
    <property type="entry name" value="HELICc"/>
    <property type="match status" value="1"/>
</dbReference>
<dbReference type="GO" id="GO:0005829">
    <property type="term" value="C:cytosol"/>
    <property type="evidence" value="ECO:0007669"/>
    <property type="project" value="TreeGrafter"/>
</dbReference>
<dbReference type="Pfam" id="PF00271">
    <property type="entry name" value="Helicase_C"/>
    <property type="match status" value="1"/>
</dbReference>
<reference evidence="3" key="1">
    <citation type="submission" date="2019-11" db="EMBL/GenBank/DDBJ databases">
        <authorList>
            <person name="Feng L."/>
        </authorList>
    </citation>
    <scope>NUCLEOTIDE SEQUENCE</scope>
    <source>
        <strain evidence="3">PclaraLFYP37</strain>
    </source>
</reference>
<dbReference type="PANTHER" id="PTHR47396">
    <property type="entry name" value="TYPE I RESTRICTION ENZYME ECOKI R PROTEIN"/>
    <property type="match status" value="1"/>
</dbReference>
<feature type="domain" description="Helicase C-terminal" evidence="2">
    <location>
        <begin position="222"/>
        <end position="379"/>
    </location>
</feature>
<dbReference type="CDD" id="cd18799">
    <property type="entry name" value="SF2_C_EcoAI-like"/>
    <property type="match status" value="1"/>
</dbReference>
<dbReference type="PROSITE" id="PS51192">
    <property type="entry name" value="HELICASE_ATP_BIND_1"/>
    <property type="match status" value="1"/>
</dbReference>
<dbReference type="RefSeq" id="WP_412442304.1">
    <property type="nucleotide sequence ID" value="NZ_CACRUT010000008.1"/>
</dbReference>
<evidence type="ECO:0000313" key="3">
    <source>
        <dbReference type="EMBL" id="VYT86596.1"/>
    </source>
</evidence>
<dbReference type="InterPro" id="IPR014001">
    <property type="entry name" value="Helicase_ATP-bd"/>
</dbReference>
<dbReference type="PROSITE" id="PS51194">
    <property type="entry name" value="HELICASE_CTER"/>
    <property type="match status" value="1"/>
</dbReference>
<dbReference type="InterPro" id="IPR006935">
    <property type="entry name" value="Helicase/UvrB_N"/>
</dbReference>
<evidence type="ECO:0000259" key="1">
    <source>
        <dbReference type="PROSITE" id="PS51192"/>
    </source>
</evidence>
<gene>
    <name evidence="3" type="primary">uvrB_3</name>
    <name evidence="3" type="ORF">PCLFYP37_01331</name>
</gene>
<feature type="domain" description="Helicase ATP-binding" evidence="1">
    <location>
        <begin position="25"/>
        <end position="166"/>
    </location>
</feature>